<dbReference type="InterPro" id="IPR003660">
    <property type="entry name" value="HAMP_dom"/>
</dbReference>
<keyword evidence="10" id="KW-0472">Membrane</keyword>
<feature type="transmembrane region" description="Helical" evidence="10">
    <location>
        <begin position="169"/>
        <end position="192"/>
    </location>
</feature>
<evidence type="ECO:0000313" key="15">
    <source>
        <dbReference type="Proteomes" id="UP000183413"/>
    </source>
</evidence>
<dbReference type="Gene3D" id="1.10.287.130">
    <property type="match status" value="1"/>
</dbReference>
<evidence type="ECO:0000313" key="14">
    <source>
        <dbReference type="EMBL" id="SFO47894.1"/>
    </source>
</evidence>
<dbReference type="eggNOG" id="COG0642">
    <property type="taxonomic scope" value="Bacteria"/>
</dbReference>
<evidence type="ECO:0000259" key="12">
    <source>
        <dbReference type="PROSITE" id="PS50109"/>
    </source>
</evidence>
<dbReference type="RefSeq" id="WP_021596149.1">
    <property type="nucleotide sequence ID" value="NZ_CP083237.1"/>
</dbReference>
<proteinExistence type="predicted"/>
<dbReference type="GO" id="GO:0005886">
    <property type="term" value="C:plasma membrane"/>
    <property type="evidence" value="ECO:0007669"/>
    <property type="project" value="UniProtKB-SubCell"/>
</dbReference>
<evidence type="ECO:0000256" key="2">
    <source>
        <dbReference type="ARBA" id="ARBA00004236"/>
    </source>
</evidence>
<dbReference type="SMART" id="SM00304">
    <property type="entry name" value="HAMP"/>
    <property type="match status" value="1"/>
</dbReference>
<dbReference type="Pfam" id="PF02518">
    <property type="entry name" value="HATPase_c"/>
    <property type="match status" value="1"/>
</dbReference>
<evidence type="ECO:0000256" key="1">
    <source>
        <dbReference type="ARBA" id="ARBA00000085"/>
    </source>
</evidence>
<dbReference type="SUPFAM" id="SSF55874">
    <property type="entry name" value="ATPase domain of HSP90 chaperone/DNA topoisomerase II/histidine kinase"/>
    <property type="match status" value="1"/>
</dbReference>
<evidence type="ECO:0000256" key="4">
    <source>
        <dbReference type="ARBA" id="ARBA00022553"/>
    </source>
</evidence>
<dbReference type="PROSITE" id="PS50885">
    <property type="entry name" value="HAMP"/>
    <property type="match status" value="1"/>
</dbReference>
<dbReference type="InterPro" id="IPR003661">
    <property type="entry name" value="HisK_dim/P_dom"/>
</dbReference>
<dbReference type="InParanoid" id="A0A1I5HHW9"/>
<keyword evidence="4" id="KW-0597">Phosphoprotein</keyword>
<feature type="domain" description="Histidine kinase" evidence="12">
    <location>
        <begin position="254"/>
        <end position="459"/>
    </location>
</feature>
<dbReference type="SMART" id="SM00387">
    <property type="entry name" value="HATPase_c"/>
    <property type="match status" value="1"/>
</dbReference>
<evidence type="ECO:0000256" key="10">
    <source>
        <dbReference type="SAM" id="Phobius"/>
    </source>
</evidence>
<keyword evidence="7 14" id="KW-0418">Kinase</keyword>
<gene>
    <name evidence="14" type="ORF">SAMN04489713_106237</name>
</gene>
<dbReference type="InterPro" id="IPR036097">
    <property type="entry name" value="HisK_dim/P_sf"/>
</dbReference>
<dbReference type="CDD" id="cd00075">
    <property type="entry name" value="HATPase"/>
    <property type="match status" value="1"/>
</dbReference>
<evidence type="ECO:0000256" key="3">
    <source>
        <dbReference type="ARBA" id="ARBA00012438"/>
    </source>
</evidence>
<dbReference type="Gene3D" id="3.30.565.10">
    <property type="entry name" value="Histidine kinase-like ATPase, C-terminal domain"/>
    <property type="match status" value="1"/>
</dbReference>
<name>A0A1I5HHW9_9ACTN</name>
<dbReference type="InterPro" id="IPR036890">
    <property type="entry name" value="HATPase_C_sf"/>
</dbReference>
<dbReference type="InterPro" id="IPR050428">
    <property type="entry name" value="TCS_sensor_his_kinase"/>
</dbReference>
<keyword evidence="11" id="KW-0732">Signal</keyword>
<dbReference type="GeneID" id="99648203"/>
<dbReference type="EC" id="2.7.13.3" evidence="3"/>
<dbReference type="Proteomes" id="UP000183413">
    <property type="component" value="Unassembled WGS sequence"/>
</dbReference>
<evidence type="ECO:0000256" key="5">
    <source>
        <dbReference type="ARBA" id="ARBA00022679"/>
    </source>
</evidence>
<evidence type="ECO:0000256" key="11">
    <source>
        <dbReference type="SAM" id="SignalP"/>
    </source>
</evidence>
<dbReference type="PROSITE" id="PS50109">
    <property type="entry name" value="HIS_KIN"/>
    <property type="match status" value="1"/>
</dbReference>
<dbReference type="PANTHER" id="PTHR45436">
    <property type="entry name" value="SENSOR HISTIDINE KINASE YKOH"/>
    <property type="match status" value="1"/>
</dbReference>
<reference evidence="14 15" key="1">
    <citation type="submission" date="2016-10" db="EMBL/GenBank/DDBJ databases">
        <authorList>
            <person name="de Groot N.N."/>
        </authorList>
    </citation>
    <scope>NUCLEOTIDE SEQUENCE [LARGE SCALE GENOMIC DNA]</scope>
    <source>
        <strain evidence="14 15">DSM 43067</strain>
    </source>
</reference>
<comment type="catalytic activity">
    <reaction evidence="1">
        <text>ATP + protein L-histidine = ADP + protein N-phospho-L-histidine.</text>
        <dbReference type="EC" id="2.7.13.3"/>
    </reaction>
</comment>
<protein>
    <recommendedName>
        <fullName evidence="3">histidine kinase</fullName>
        <ecNumber evidence="3">2.7.13.3</ecNumber>
    </recommendedName>
</protein>
<dbReference type="PANTHER" id="PTHR45436:SF8">
    <property type="entry name" value="HISTIDINE KINASE"/>
    <property type="match status" value="1"/>
</dbReference>
<dbReference type="OrthoDB" id="9786919at2"/>
<evidence type="ECO:0000256" key="9">
    <source>
        <dbReference type="ARBA" id="ARBA00023012"/>
    </source>
</evidence>
<dbReference type="SUPFAM" id="SSF158472">
    <property type="entry name" value="HAMP domain-like"/>
    <property type="match status" value="1"/>
</dbReference>
<dbReference type="Pfam" id="PF00512">
    <property type="entry name" value="HisKA"/>
    <property type="match status" value="1"/>
</dbReference>
<dbReference type="SUPFAM" id="SSF47384">
    <property type="entry name" value="Homodimeric domain of signal transducing histidine kinase"/>
    <property type="match status" value="1"/>
</dbReference>
<dbReference type="InterPro" id="IPR005467">
    <property type="entry name" value="His_kinase_dom"/>
</dbReference>
<evidence type="ECO:0000256" key="7">
    <source>
        <dbReference type="ARBA" id="ARBA00022777"/>
    </source>
</evidence>
<dbReference type="GO" id="GO:0000155">
    <property type="term" value="F:phosphorelay sensor kinase activity"/>
    <property type="evidence" value="ECO:0007669"/>
    <property type="project" value="InterPro"/>
</dbReference>
<organism evidence="14 15">
    <name type="scientific">Actinomadura madurae</name>
    <dbReference type="NCBI Taxonomy" id="1993"/>
    <lineage>
        <taxon>Bacteria</taxon>
        <taxon>Bacillati</taxon>
        <taxon>Actinomycetota</taxon>
        <taxon>Actinomycetes</taxon>
        <taxon>Streptosporangiales</taxon>
        <taxon>Thermomonosporaceae</taxon>
        <taxon>Actinomadura</taxon>
    </lineage>
</organism>
<keyword evidence="5" id="KW-0808">Transferase</keyword>
<evidence type="ECO:0000256" key="6">
    <source>
        <dbReference type="ARBA" id="ARBA00022692"/>
    </source>
</evidence>
<dbReference type="CDD" id="cd00082">
    <property type="entry name" value="HisKA"/>
    <property type="match status" value="1"/>
</dbReference>
<dbReference type="CDD" id="cd06225">
    <property type="entry name" value="HAMP"/>
    <property type="match status" value="1"/>
</dbReference>
<dbReference type="InterPro" id="IPR003594">
    <property type="entry name" value="HATPase_dom"/>
</dbReference>
<keyword evidence="9" id="KW-0902">Two-component regulatory system</keyword>
<dbReference type="SMART" id="SM00388">
    <property type="entry name" value="HisKA"/>
    <property type="match status" value="1"/>
</dbReference>
<feature type="signal peptide" evidence="11">
    <location>
        <begin position="1"/>
        <end position="21"/>
    </location>
</feature>
<evidence type="ECO:0000256" key="8">
    <source>
        <dbReference type="ARBA" id="ARBA00022989"/>
    </source>
</evidence>
<feature type="chain" id="PRO_5038945097" description="histidine kinase" evidence="11">
    <location>
        <begin position="22"/>
        <end position="464"/>
    </location>
</feature>
<dbReference type="AlphaFoldDB" id="A0A1I5HHW9"/>
<accession>A0A1I5HHW9</accession>
<dbReference type="STRING" id="1993.SAMN04489713_106237"/>
<keyword evidence="15" id="KW-1185">Reference proteome</keyword>
<evidence type="ECO:0000259" key="13">
    <source>
        <dbReference type="PROSITE" id="PS50885"/>
    </source>
</evidence>
<dbReference type="EMBL" id="FOVH01000006">
    <property type="protein sequence ID" value="SFO47894.1"/>
    <property type="molecule type" value="Genomic_DNA"/>
</dbReference>
<keyword evidence="8 10" id="KW-1133">Transmembrane helix</keyword>
<keyword evidence="6 10" id="KW-0812">Transmembrane</keyword>
<comment type="subcellular location">
    <subcellularLocation>
        <location evidence="2">Cell membrane</location>
    </subcellularLocation>
</comment>
<dbReference type="Pfam" id="PF00672">
    <property type="entry name" value="HAMP"/>
    <property type="match status" value="1"/>
</dbReference>
<dbReference type="Gene3D" id="6.10.340.10">
    <property type="match status" value="1"/>
</dbReference>
<sequence>MRARLAALFTALMAAALTALAVPLGFAYASHRTEHLLLKRRPEVTRFAAMADRSLHEGDCTTRKVERECALLLEIERYADLYDAVLRVYDRRGRLVLAAGDLDAAAEASARKLAGTTMRGGRIERMPPLGPFGAGRVAMAETAGRDAEVSGAVLLFASTESARLDILCVWALMAAAAVVALACTTAGAHGLARWILRPISELDATTRDIAEGRLEARIVPDTGPVELRRLMMRFNAMTEAVWAAIDRQQAFVANVSHELRSPLAVLSLHLENLQPHMDSEGLAGHEEAMAELGRLTALLDGMLALARVTSGPPAQDVDAVEELRPRLAAWEEALTARNLTLTVDLPAERRVRAVPDALTRITDTVLDNACKYVPEGGTVAVRMDGTALRFADDGPGLTAGECAEATERFWRAVSHENVPGSGLGLAIAADLAKSGGGALRLAPNEPHGLVVELMLADPAGARSR</sequence>
<feature type="domain" description="HAMP" evidence="13">
    <location>
        <begin position="193"/>
        <end position="246"/>
    </location>
</feature>